<organism evidence="3 4">
    <name type="scientific">Aerosakkonema funiforme FACHB-1375</name>
    <dbReference type="NCBI Taxonomy" id="2949571"/>
    <lineage>
        <taxon>Bacteria</taxon>
        <taxon>Bacillati</taxon>
        <taxon>Cyanobacteriota</taxon>
        <taxon>Cyanophyceae</taxon>
        <taxon>Oscillatoriophycideae</taxon>
        <taxon>Aerosakkonematales</taxon>
        <taxon>Aerosakkonemataceae</taxon>
        <taxon>Aerosakkonema</taxon>
    </lineage>
</organism>
<dbReference type="Pfam" id="PF12770">
    <property type="entry name" value="CHAT"/>
    <property type="match status" value="1"/>
</dbReference>
<evidence type="ECO:0000259" key="2">
    <source>
        <dbReference type="Pfam" id="PF12770"/>
    </source>
</evidence>
<dbReference type="EMBL" id="JACJPW010000119">
    <property type="protein sequence ID" value="MBD2185403.1"/>
    <property type="molecule type" value="Genomic_DNA"/>
</dbReference>
<dbReference type="SUPFAM" id="SSF48452">
    <property type="entry name" value="TPR-like"/>
    <property type="match status" value="2"/>
</dbReference>
<dbReference type="Pfam" id="PF13424">
    <property type="entry name" value="TPR_12"/>
    <property type="match status" value="3"/>
</dbReference>
<keyword evidence="4" id="KW-1185">Reference proteome</keyword>
<feature type="repeat" description="TPR" evidence="1">
    <location>
        <begin position="273"/>
        <end position="306"/>
    </location>
</feature>
<feature type="repeat" description="TPR" evidence="1">
    <location>
        <begin position="193"/>
        <end position="226"/>
    </location>
</feature>
<comment type="caution">
    <text evidence="3">The sequence shown here is derived from an EMBL/GenBank/DDBJ whole genome shotgun (WGS) entry which is preliminary data.</text>
</comment>
<dbReference type="InterPro" id="IPR024983">
    <property type="entry name" value="CHAT_dom"/>
</dbReference>
<dbReference type="Proteomes" id="UP000641646">
    <property type="component" value="Unassembled WGS sequence"/>
</dbReference>
<dbReference type="PANTHER" id="PTHR10098:SF108">
    <property type="entry name" value="TETRATRICOPEPTIDE REPEAT PROTEIN 28"/>
    <property type="match status" value="1"/>
</dbReference>
<dbReference type="InterPro" id="IPR011990">
    <property type="entry name" value="TPR-like_helical_dom_sf"/>
</dbReference>
<accession>A0A926VLD7</accession>
<dbReference type="PROSITE" id="PS50293">
    <property type="entry name" value="TPR_REGION"/>
    <property type="match status" value="3"/>
</dbReference>
<dbReference type="PANTHER" id="PTHR10098">
    <property type="entry name" value="RAPSYN-RELATED"/>
    <property type="match status" value="1"/>
</dbReference>
<gene>
    <name evidence="3" type="ORF">H6G03_30735</name>
</gene>
<reference evidence="3" key="2">
    <citation type="submission" date="2020-08" db="EMBL/GenBank/DDBJ databases">
        <authorList>
            <person name="Chen M."/>
            <person name="Teng W."/>
            <person name="Zhao L."/>
            <person name="Hu C."/>
            <person name="Zhou Y."/>
            <person name="Han B."/>
            <person name="Song L."/>
            <person name="Shu W."/>
        </authorList>
    </citation>
    <scope>NUCLEOTIDE SEQUENCE</scope>
    <source>
        <strain evidence="3">FACHB-1375</strain>
    </source>
</reference>
<dbReference type="Gene3D" id="1.25.40.10">
    <property type="entry name" value="Tetratricopeptide repeat domain"/>
    <property type="match status" value="3"/>
</dbReference>
<reference evidence="3" key="1">
    <citation type="journal article" date="2015" name="ISME J.">
        <title>Draft Genome Sequence of Streptomyces incarnatus NRRL8089, which Produces the Nucleoside Antibiotic Sinefungin.</title>
        <authorList>
            <person name="Oshima K."/>
            <person name="Hattori M."/>
            <person name="Shimizu H."/>
            <person name="Fukuda K."/>
            <person name="Nemoto M."/>
            <person name="Inagaki K."/>
            <person name="Tamura T."/>
        </authorList>
    </citation>
    <scope>NUCLEOTIDE SEQUENCE</scope>
    <source>
        <strain evidence="3">FACHB-1375</strain>
    </source>
</reference>
<evidence type="ECO:0000313" key="3">
    <source>
        <dbReference type="EMBL" id="MBD2185403.1"/>
    </source>
</evidence>
<evidence type="ECO:0000313" key="4">
    <source>
        <dbReference type="Proteomes" id="UP000641646"/>
    </source>
</evidence>
<evidence type="ECO:0000256" key="1">
    <source>
        <dbReference type="PROSITE-ProRule" id="PRU00339"/>
    </source>
</evidence>
<protein>
    <submittedName>
        <fullName evidence="3">Tetratricopeptide repeat protein</fullName>
    </submittedName>
</protein>
<dbReference type="SMART" id="SM00028">
    <property type="entry name" value="TPR"/>
    <property type="match status" value="7"/>
</dbReference>
<name>A0A926VLD7_9CYAN</name>
<keyword evidence="1" id="KW-0802">TPR repeat</keyword>
<feature type="domain" description="CHAT" evidence="2">
    <location>
        <begin position="574"/>
        <end position="882"/>
    </location>
</feature>
<dbReference type="InterPro" id="IPR019734">
    <property type="entry name" value="TPR_rpt"/>
</dbReference>
<feature type="repeat" description="TPR" evidence="1">
    <location>
        <begin position="153"/>
        <end position="186"/>
    </location>
</feature>
<feature type="repeat" description="TPR" evidence="1">
    <location>
        <begin position="113"/>
        <end position="146"/>
    </location>
</feature>
<feature type="repeat" description="TPR" evidence="1">
    <location>
        <begin position="73"/>
        <end position="106"/>
    </location>
</feature>
<proteinExistence type="predicted"/>
<sequence length="884" mass="98246">MLLPSLSTIPIFYPNNPYPNNSLLRPLRSNRSGSLLSIEIPCQEQVENLQQKLQACQQFLAIHRQIGDRIGEGVTLSNIALIYRELGNYDLALNFYQQALAIQTAIGSRASTAATLNNIGLTYHEVGEYSQALNFYQQALAIHKEIGNRVSEGRTLNNLAELYSQLGQYSQAREFYQQALAVIKVTKDSPNLGNTLHNIGLLHQKLNQYSQALEYYQQALAIRKNINDRTGEGITLSNIALVYDNLGQHSQALDSLKQALAILTEVGNRVGVGNALDSIGMVYKSLGDYASALEYYQQALVILKEIGNRGLERVTLSNIASALESQNQPELAIVFYKQSVNVTEAIRKNLRSLPREQQESYTKTVADTYRSLADLLLKQNRILEAQQVIDLLKVQELNDYLGNVRGNEQTSQGVELLPQEQKVNADYAAIQNRAIQLGKELAELRKIPEANRTPAQATRIAEIVKAQEAIAAEFNAFIRSPEVQALIAAQSPIVRDGSISLRRLKNIQDNLQRLGQGAVLLYPLILEDRLELILTTADSPPIRRTVSVERSELNRAIVEFRSALQNPESDAKISAQKLYKWLIKPLENDLIQAEVQTLIYAPDEQLRYIPLAALHDGKQWLVEHFRINYITADSLTDFNTQPPDKPQVLAAGFTKGSYTFRIGDREFFFAGLPFAAREVDNLVTIFPNSLKLLDGEFTRNATVPRLNDYNIVHLATHAAFVVGQPDDSFILFGNGDRVTLPDVENWRLTNVDLVVLSACETGIGGKLGNGEEILGFGYLIQEAGAKAAIASLWSVSDGGTQALMDAFYTALSLSRSVGTKTNITKAEALRQAQIELIRRNYSAVGQQRGIGIQGRTRNSLPPQISDRLNHPYYWSSFILIGNGL</sequence>
<dbReference type="PROSITE" id="PS50005">
    <property type="entry name" value="TPR"/>
    <property type="match status" value="5"/>
</dbReference>
<dbReference type="AlphaFoldDB" id="A0A926VLD7"/>